<dbReference type="EMBL" id="RXHI01000010">
    <property type="protein sequence ID" value="RUA22769.1"/>
    <property type="molecule type" value="Genomic_DNA"/>
</dbReference>
<sequence length="107" mass="12323">MQDDLSVNQSHASVMLSSTPVSMRQALKPTCAKVITNAELPTRPRSHRWSRSMWGSFRCSLGLSGPLEEAGGAWRAVYRTPSSRRCWRWEIGGERELLQKWWSTRWC</sequence>
<reference evidence="1" key="1">
    <citation type="submission" date="2018-12" db="EMBL/GenBank/DDBJ databases">
        <authorList>
            <person name="Jadhav K."/>
            <person name="Kushwaha B."/>
            <person name="Jadhav I."/>
        </authorList>
    </citation>
    <scope>NUCLEOTIDE SEQUENCE [LARGE SCALE GENOMIC DNA]</scope>
    <source>
        <strain evidence="1">SBS 10</strain>
    </source>
</reference>
<name>A0A3S0R576_9GAMM</name>
<dbReference type="AlphaFoldDB" id="A0A3S0R576"/>
<evidence type="ECO:0000313" key="1">
    <source>
        <dbReference type="EMBL" id="RUA22769.1"/>
    </source>
</evidence>
<protein>
    <submittedName>
        <fullName evidence="1">Uncharacterized protein</fullName>
    </submittedName>
</protein>
<proteinExistence type="predicted"/>
<gene>
    <name evidence="1" type="ORF">DSL92_04030</name>
</gene>
<organism evidence="1">
    <name type="scientific">Billgrantia gudaonensis</name>
    <dbReference type="NCBI Taxonomy" id="376427"/>
    <lineage>
        <taxon>Bacteria</taxon>
        <taxon>Pseudomonadati</taxon>
        <taxon>Pseudomonadota</taxon>
        <taxon>Gammaproteobacteria</taxon>
        <taxon>Oceanospirillales</taxon>
        <taxon>Halomonadaceae</taxon>
        <taxon>Billgrantia</taxon>
    </lineage>
</organism>
<comment type="caution">
    <text evidence="1">The sequence shown here is derived from an EMBL/GenBank/DDBJ whole genome shotgun (WGS) entry which is preliminary data.</text>
</comment>
<accession>A0A3S0R576</accession>